<organism evidence="1 2">
    <name type="scientific">Dothistroma septosporum (strain NZE10 / CBS 128990)</name>
    <name type="common">Red band needle blight fungus</name>
    <name type="synonym">Mycosphaerella pini</name>
    <dbReference type="NCBI Taxonomy" id="675120"/>
    <lineage>
        <taxon>Eukaryota</taxon>
        <taxon>Fungi</taxon>
        <taxon>Dikarya</taxon>
        <taxon>Ascomycota</taxon>
        <taxon>Pezizomycotina</taxon>
        <taxon>Dothideomycetes</taxon>
        <taxon>Dothideomycetidae</taxon>
        <taxon>Mycosphaerellales</taxon>
        <taxon>Mycosphaerellaceae</taxon>
        <taxon>Dothistroma</taxon>
    </lineage>
</organism>
<sequence>MTFHCTHGRQRTRRMPCASVMALSTRLPQMVANSLCCATLDSPAVTLCERYLLQDTLNVRNSVLNKAQCAQELCGRSTHKIALYMFAVDFRRPALLIRTISIAPFGSQVLRTLTDHTPETRSSWMGIDGGTYLPGWAVGSGGIGYLDVSASTQALMISTRVGSGSRTVNRAVSGTVGDPSHGVTAYGNLLGSGTLTLSPVLLRLTIEFDTAAWISLDNIQFCTFSRANAQAQTAIMSGYTYNFDGYAMTTYTVTQVIAGQSFDIELQGLCLASFNDQTACRVTVYSNKGGGDSETILLTGVWDPYTAPTSSQRFVN</sequence>
<reference evidence="2" key="1">
    <citation type="journal article" date="2012" name="PLoS Genet.">
        <title>The genomes of the fungal plant pathogens Cladosporium fulvum and Dothistroma septosporum reveal adaptation to different hosts and lifestyles but also signatures of common ancestry.</title>
        <authorList>
            <person name="de Wit P.J.G.M."/>
            <person name="van der Burgt A."/>
            <person name="Oekmen B."/>
            <person name="Stergiopoulos I."/>
            <person name="Abd-Elsalam K.A."/>
            <person name="Aerts A.L."/>
            <person name="Bahkali A.H."/>
            <person name="Beenen H.G."/>
            <person name="Chettri P."/>
            <person name="Cox M.P."/>
            <person name="Datema E."/>
            <person name="de Vries R.P."/>
            <person name="Dhillon B."/>
            <person name="Ganley A.R."/>
            <person name="Griffiths S.A."/>
            <person name="Guo Y."/>
            <person name="Hamelin R.C."/>
            <person name="Henrissat B."/>
            <person name="Kabir M.S."/>
            <person name="Jashni M.K."/>
            <person name="Kema G."/>
            <person name="Klaubauf S."/>
            <person name="Lapidus A."/>
            <person name="Levasseur A."/>
            <person name="Lindquist E."/>
            <person name="Mehrabi R."/>
            <person name="Ohm R.A."/>
            <person name="Owen T.J."/>
            <person name="Salamov A."/>
            <person name="Schwelm A."/>
            <person name="Schijlen E."/>
            <person name="Sun H."/>
            <person name="van den Burg H.A."/>
            <person name="van Ham R.C.H.J."/>
            <person name="Zhang S."/>
            <person name="Goodwin S.B."/>
            <person name="Grigoriev I.V."/>
            <person name="Collemare J."/>
            <person name="Bradshaw R.E."/>
        </authorList>
    </citation>
    <scope>NUCLEOTIDE SEQUENCE [LARGE SCALE GENOMIC DNA]</scope>
    <source>
        <strain evidence="2">NZE10 / CBS 128990</strain>
    </source>
</reference>
<gene>
    <name evidence="1" type="ORF">DOTSEDRAFT_53648</name>
</gene>
<dbReference type="HOGENOM" id="CLU_880062_0_0_1"/>
<protein>
    <submittedName>
        <fullName evidence="1">Uncharacterized protein</fullName>
    </submittedName>
</protein>
<proteinExistence type="predicted"/>
<evidence type="ECO:0000313" key="2">
    <source>
        <dbReference type="Proteomes" id="UP000016933"/>
    </source>
</evidence>
<accession>N1PME5</accession>
<name>N1PME5_DOTSN</name>
<keyword evidence="2" id="KW-1185">Reference proteome</keyword>
<reference evidence="1 2" key="2">
    <citation type="journal article" date="2012" name="PLoS Pathog.">
        <title>Diverse lifestyles and strategies of plant pathogenesis encoded in the genomes of eighteen Dothideomycetes fungi.</title>
        <authorList>
            <person name="Ohm R.A."/>
            <person name="Feau N."/>
            <person name="Henrissat B."/>
            <person name="Schoch C.L."/>
            <person name="Horwitz B.A."/>
            <person name="Barry K.W."/>
            <person name="Condon B.J."/>
            <person name="Copeland A.C."/>
            <person name="Dhillon B."/>
            <person name="Glaser F."/>
            <person name="Hesse C.N."/>
            <person name="Kosti I."/>
            <person name="LaButti K."/>
            <person name="Lindquist E.A."/>
            <person name="Lucas S."/>
            <person name="Salamov A.A."/>
            <person name="Bradshaw R.E."/>
            <person name="Ciuffetti L."/>
            <person name="Hamelin R.C."/>
            <person name="Kema G.H.J."/>
            <person name="Lawrence C."/>
            <person name="Scott J.A."/>
            <person name="Spatafora J.W."/>
            <person name="Turgeon B.G."/>
            <person name="de Wit P.J.G.M."/>
            <person name="Zhong S."/>
            <person name="Goodwin S.B."/>
            <person name="Grigoriev I.V."/>
        </authorList>
    </citation>
    <scope>NUCLEOTIDE SEQUENCE [LARGE SCALE GENOMIC DNA]</scope>
    <source>
        <strain evidence="2">NZE10 / CBS 128990</strain>
    </source>
</reference>
<dbReference type="AlphaFoldDB" id="N1PME5"/>
<dbReference type="EMBL" id="KB446539">
    <property type="protein sequence ID" value="EME44596.1"/>
    <property type="molecule type" value="Genomic_DNA"/>
</dbReference>
<evidence type="ECO:0000313" key="1">
    <source>
        <dbReference type="EMBL" id="EME44596.1"/>
    </source>
</evidence>
<dbReference type="OrthoDB" id="3648169at2759"/>
<dbReference type="Proteomes" id="UP000016933">
    <property type="component" value="Unassembled WGS sequence"/>
</dbReference>